<evidence type="ECO:0000256" key="1">
    <source>
        <dbReference type="SAM" id="MobiDB-lite"/>
    </source>
</evidence>
<proteinExistence type="predicted"/>
<sequence length="136" mass="15479">MHEALEAPVQTAKDLSSSSSRAHRTYPFYKKLDQVLSRVHDPLLNHAGLILQEDTDEDQGEEAARTVEDTPEDSEDEEHVILHLYLEEQVEEAPSHDELRKTPSCVRNQNLRLISYNAPSLFSRISLLALVLNSQF</sequence>
<protein>
    <submittedName>
        <fullName evidence="2">Uncharacterized protein</fullName>
    </submittedName>
</protein>
<name>A0A4D9DJT4_9SAUR</name>
<dbReference type="Proteomes" id="UP000297703">
    <property type="component" value="Unassembled WGS sequence"/>
</dbReference>
<dbReference type="EMBL" id="QXTE01000463">
    <property type="protein sequence ID" value="TFJ97755.1"/>
    <property type="molecule type" value="Genomic_DNA"/>
</dbReference>
<evidence type="ECO:0000313" key="2">
    <source>
        <dbReference type="EMBL" id="TFJ97755.1"/>
    </source>
</evidence>
<reference evidence="2 3" key="1">
    <citation type="submission" date="2019-04" db="EMBL/GenBank/DDBJ databases">
        <title>Draft genome of the big-headed turtle Platysternon megacephalum.</title>
        <authorList>
            <person name="Gong S."/>
        </authorList>
    </citation>
    <scope>NUCLEOTIDE SEQUENCE [LARGE SCALE GENOMIC DNA]</scope>
    <source>
        <strain evidence="2">DO16091913</strain>
        <tissue evidence="2">Muscle</tissue>
    </source>
</reference>
<organism evidence="2 3">
    <name type="scientific">Platysternon megacephalum</name>
    <name type="common">big-headed turtle</name>
    <dbReference type="NCBI Taxonomy" id="55544"/>
    <lineage>
        <taxon>Eukaryota</taxon>
        <taxon>Metazoa</taxon>
        <taxon>Chordata</taxon>
        <taxon>Craniata</taxon>
        <taxon>Vertebrata</taxon>
        <taxon>Euteleostomi</taxon>
        <taxon>Archelosauria</taxon>
        <taxon>Testudinata</taxon>
        <taxon>Testudines</taxon>
        <taxon>Cryptodira</taxon>
        <taxon>Durocryptodira</taxon>
        <taxon>Testudinoidea</taxon>
        <taxon>Platysternidae</taxon>
        <taxon>Platysternon</taxon>
    </lineage>
</organism>
<feature type="region of interest" description="Disordered" evidence="1">
    <location>
        <begin position="1"/>
        <end position="21"/>
    </location>
</feature>
<accession>A0A4D9DJT4</accession>
<gene>
    <name evidence="2" type="ORF">DR999_PMT20383</name>
</gene>
<evidence type="ECO:0000313" key="3">
    <source>
        <dbReference type="Proteomes" id="UP000297703"/>
    </source>
</evidence>
<reference evidence="2 3" key="2">
    <citation type="submission" date="2019-04" db="EMBL/GenBank/DDBJ databases">
        <title>The genome sequence of big-headed turtle.</title>
        <authorList>
            <person name="Gong S."/>
        </authorList>
    </citation>
    <scope>NUCLEOTIDE SEQUENCE [LARGE SCALE GENOMIC DNA]</scope>
    <source>
        <strain evidence="2">DO16091913</strain>
        <tissue evidence="2">Muscle</tissue>
    </source>
</reference>
<dbReference type="AlphaFoldDB" id="A0A4D9DJT4"/>
<comment type="caution">
    <text evidence="2">The sequence shown here is derived from an EMBL/GenBank/DDBJ whole genome shotgun (WGS) entry which is preliminary data.</text>
</comment>
<keyword evidence="3" id="KW-1185">Reference proteome</keyword>
<feature type="region of interest" description="Disordered" evidence="1">
    <location>
        <begin position="50"/>
        <end position="76"/>
    </location>
</feature>